<dbReference type="Pfam" id="PF18936">
    <property type="entry name" value="DUF5684"/>
    <property type="match status" value="1"/>
</dbReference>
<feature type="transmembrane region" description="Helical" evidence="3">
    <location>
        <begin position="109"/>
        <end position="131"/>
    </location>
</feature>
<dbReference type="InterPro" id="IPR043739">
    <property type="entry name" value="DUF5684"/>
</dbReference>
<dbReference type="RefSeq" id="WP_344229117.1">
    <property type="nucleotide sequence ID" value="NZ_BAAARI010000012.1"/>
</dbReference>
<feature type="region of interest" description="Disordered" evidence="2">
    <location>
        <begin position="243"/>
        <end position="288"/>
    </location>
</feature>
<dbReference type="CDD" id="cd00060">
    <property type="entry name" value="FHA"/>
    <property type="match status" value="1"/>
</dbReference>
<reference evidence="5 6" key="1">
    <citation type="journal article" date="2019" name="Int. J. Syst. Evol. Microbiol.">
        <title>The Global Catalogue of Microorganisms (GCM) 10K type strain sequencing project: providing services to taxonomists for standard genome sequencing and annotation.</title>
        <authorList>
            <consortium name="The Broad Institute Genomics Platform"/>
            <consortium name="The Broad Institute Genome Sequencing Center for Infectious Disease"/>
            <person name="Wu L."/>
            <person name="Ma J."/>
        </authorList>
    </citation>
    <scope>NUCLEOTIDE SEQUENCE [LARGE SCALE GENOMIC DNA]</scope>
    <source>
        <strain evidence="5 6">JCM 16365</strain>
    </source>
</reference>
<feature type="region of interest" description="Disordered" evidence="2">
    <location>
        <begin position="170"/>
        <end position="190"/>
    </location>
</feature>
<evidence type="ECO:0000313" key="5">
    <source>
        <dbReference type="EMBL" id="GAA2580977.1"/>
    </source>
</evidence>
<protein>
    <recommendedName>
        <fullName evidence="4">FHA domain-containing protein</fullName>
    </recommendedName>
</protein>
<dbReference type="EMBL" id="BAAARI010000012">
    <property type="protein sequence ID" value="GAA2580977.1"/>
    <property type="molecule type" value="Genomic_DNA"/>
</dbReference>
<sequence length="515" mass="53019">MLNALVAAYSSPLAPDAGTVVVLVLVSLVPSLLVYVWGALALSRVYAKLGIEGWKAWIPVYNVAVLFMLGGLSPWLLLLYLIPFFGQIFVYVAFITAAHRVNVMFGQGVGMTVLAALLFPVWASVLGFGSARPIEQGAPRQAAGGVDDLLGFAPQYAPAADEFGARRDVPAPSAWIPPAPPAPGAPAAPATAAMPIAGAWGEPPQPPASAAPAVDPYAPADPYAAAPSDPYAAPAPAVDPYAAPAADPYAQPAPATPAHEAYPAPSADPYAPPVADAPSAPIDDPYVAPASPEPAPVMSWWQPAIVEEEAAPAAAAPAWVEPEMPAAPAVAEPAPSDSFVPPAAPPVLRESFVAEPDAFPETSGEVSAVAGAPIAGMPRSAAASVAASRPGVGDIVEDTVIASRRRPKWALLLPDGSPMELTGDAVVLGRRPVPVHAAPGAQLVTVVDDTRTVSKTHALLRRRADAWMVSDLDSTNGVVVFVAQDEIDVAPGTEHEVTERFLLGDAELRIVRADG</sequence>
<evidence type="ECO:0000259" key="4">
    <source>
        <dbReference type="PROSITE" id="PS50006"/>
    </source>
</evidence>
<keyword evidence="1" id="KW-0597">Phosphoprotein</keyword>
<evidence type="ECO:0000256" key="1">
    <source>
        <dbReference type="ARBA" id="ARBA00022553"/>
    </source>
</evidence>
<dbReference type="SUPFAM" id="SSF49879">
    <property type="entry name" value="SMAD/FHA domain"/>
    <property type="match status" value="1"/>
</dbReference>
<evidence type="ECO:0000256" key="3">
    <source>
        <dbReference type="SAM" id="Phobius"/>
    </source>
</evidence>
<gene>
    <name evidence="5" type="ORF">GCM10009862_20220</name>
</gene>
<comment type="caution">
    <text evidence="5">The sequence shown here is derived from an EMBL/GenBank/DDBJ whole genome shotgun (WGS) entry which is preliminary data.</text>
</comment>
<feature type="transmembrane region" description="Helical" evidence="3">
    <location>
        <begin position="54"/>
        <end position="72"/>
    </location>
</feature>
<keyword evidence="3" id="KW-1133">Transmembrane helix</keyword>
<dbReference type="Pfam" id="PF00498">
    <property type="entry name" value="FHA"/>
    <property type="match status" value="1"/>
</dbReference>
<keyword evidence="6" id="KW-1185">Reference proteome</keyword>
<organism evidence="5 6">
    <name type="scientific">Microbacterium binotii</name>
    <dbReference type="NCBI Taxonomy" id="462710"/>
    <lineage>
        <taxon>Bacteria</taxon>
        <taxon>Bacillati</taxon>
        <taxon>Actinomycetota</taxon>
        <taxon>Actinomycetes</taxon>
        <taxon>Micrococcales</taxon>
        <taxon>Microbacteriaceae</taxon>
        <taxon>Microbacterium</taxon>
    </lineage>
</organism>
<keyword evidence="3" id="KW-0472">Membrane</keyword>
<proteinExistence type="predicted"/>
<feature type="transmembrane region" description="Helical" evidence="3">
    <location>
        <begin position="20"/>
        <end position="42"/>
    </location>
</feature>
<evidence type="ECO:0000313" key="6">
    <source>
        <dbReference type="Proteomes" id="UP001500274"/>
    </source>
</evidence>
<name>A0ABN3PDX3_9MICO</name>
<feature type="domain" description="FHA" evidence="4">
    <location>
        <begin position="426"/>
        <end position="480"/>
    </location>
</feature>
<accession>A0ABN3PDX3</accession>
<dbReference type="PROSITE" id="PS50006">
    <property type="entry name" value="FHA_DOMAIN"/>
    <property type="match status" value="1"/>
</dbReference>
<feature type="compositionally biased region" description="Low complexity" evidence="2">
    <location>
        <begin position="243"/>
        <end position="286"/>
    </location>
</feature>
<dbReference type="Gene3D" id="2.60.200.20">
    <property type="match status" value="1"/>
</dbReference>
<dbReference type="InterPro" id="IPR000253">
    <property type="entry name" value="FHA_dom"/>
</dbReference>
<dbReference type="InterPro" id="IPR008984">
    <property type="entry name" value="SMAD_FHA_dom_sf"/>
</dbReference>
<dbReference type="Proteomes" id="UP001500274">
    <property type="component" value="Unassembled WGS sequence"/>
</dbReference>
<evidence type="ECO:0000256" key="2">
    <source>
        <dbReference type="SAM" id="MobiDB-lite"/>
    </source>
</evidence>
<feature type="transmembrane region" description="Helical" evidence="3">
    <location>
        <begin position="78"/>
        <end position="97"/>
    </location>
</feature>
<feature type="compositionally biased region" description="Pro residues" evidence="2">
    <location>
        <begin position="175"/>
        <end position="186"/>
    </location>
</feature>
<keyword evidence="3" id="KW-0812">Transmembrane</keyword>